<dbReference type="Pfam" id="PF08755">
    <property type="entry name" value="YccV-like"/>
    <property type="match status" value="1"/>
</dbReference>
<evidence type="ECO:0000256" key="1">
    <source>
        <dbReference type="SAM" id="MobiDB-lite"/>
    </source>
</evidence>
<dbReference type="GO" id="GO:0003677">
    <property type="term" value="F:DNA binding"/>
    <property type="evidence" value="ECO:0007669"/>
    <property type="project" value="InterPro"/>
</dbReference>
<dbReference type="GO" id="GO:0005634">
    <property type="term" value="C:nucleus"/>
    <property type="evidence" value="ECO:0007669"/>
    <property type="project" value="TreeGrafter"/>
</dbReference>
<keyword evidence="4" id="KW-1185">Reference proteome</keyword>
<dbReference type="EMBL" id="LR899014">
    <property type="protein sequence ID" value="CAD7093124.1"/>
    <property type="molecule type" value="Genomic_DNA"/>
</dbReference>
<proteinExistence type="predicted"/>
<dbReference type="NCBIfam" id="NF003967">
    <property type="entry name" value="PRK05461.1"/>
    <property type="match status" value="1"/>
</dbReference>
<dbReference type="GO" id="GO:0070987">
    <property type="term" value="P:error-free translesion synthesis"/>
    <property type="evidence" value="ECO:0007669"/>
    <property type="project" value="TreeGrafter"/>
</dbReference>
<dbReference type="AlphaFoldDB" id="A0A7R8Z144"/>
<dbReference type="GO" id="GO:0042645">
    <property type="term" value="C:mitochondrial nucleoid"/>
    <property type="evidence" value="ECO:0007669"/>
    <property type="project" value="TreeGrafter"/>
</dbReference>
<dbReference type="InterPro" id="IPR011722">
    <property type="entry name" value="Hemimethylated_DNA-bd_dom"/>
</dbReference>
<reference evidence="3 4" key="1">
    <citation type="submission" date="2020-11" db="EMBL/GenBank/DDBJ databases">
        <authorList>
            <person name="Wallbank WR R."/>
            <person name="Pardo Diaz C."/>
            <person name="Kozak K."/>
            <person name="Martin S."/>
            <person name="Jiggins C."/>
            <person name="Moest M."/>
            <person name="Warren A I."/>
            <person name="Generalovic N T."/>
            <person name="Byers J.R.P. K."/>
            <person name="Montejo-Kovacevich G."/>
            <person name="Yen C E."/>
        </authorList>
    </citation>
    <scope>NUCLEOTIDE SEQUENCE [LARGE SCALE GENOMIC DNA]</scope>
</reference>
<dbReference type="InParanoid" id="A0A7R8Z144"/>
<feature type="region of interest" description="Disordered" evidence="1">
    <location>
        <begin position="320"/>
        <end position="345"/>
    </location>
</feature>
<dbReference type="FunCoup" id="A0A7R8Z144">
    <property type="interactions" value="1477"/>
</dbReference>
<dbReference type="PANTHER" id="PTHR14289:SF16">
    <property type="entry name" value="POLYMERASE DELTA-INTERACTING PROTEIN 2"/>
    <property type="match status" value="1"/>
</dbReference>
<dbReference type="Gene3D" id="2.60.40.1470">
    <property type="entry name" value="ApaG domain"/>
    <property type="match status" value="1"/>
</dbReference>
<accession>A0A7R8Z144</accession>
<dbReference type="Pfam" id="PF04379">
    <property type="entry name" value="DUF525"/>
    <property type="match status" value="1"/>
</dbReference>
<feature type="domain" description="ApaG" evidence="2">
    <location>
        <begin position="206"/>
        <end position="331"/>
    </location>
</feature>
<evidence type="ECO:0000259" key="2">
    <source>
        <dbReference type="PROSITE" id="PS51087"/>
    </source>
</evidence>
<dbReference type="SMART" id="SM00992">
    <property type="entry name" value="YccV-like"/>
    <property type="match status" value="1"/>
</dbReference>
<dbReference type="Proteomes" id="UP000594454">
    <property type="component" value="Chromosome 6"/>
</dbReference>
<sequence length="345" mass="39707">MGFTVTASILRRSIYFDIFVRTTPKLCRQYSRLAEVGKLETPKPEGKYDTGQLFLHRVFGYRGVILFPWLARVFDRDTPNQTKVDPEKLEKDGNDSKEVKGKMHTFYQVLIDSRDCPYIRAQTEAVTFLGNQDSNRSLYAIPGLDYVAHEDIMPYSSSDRAPLHHELFDKFLSYNPNKDPPFEPQETLKAWQKKNHPWLELSDVHKETTEGVRVTVIPFYMGCRETPAASVYWWRYCIRLENLGELSVQLRERHWRIFSLSGTLETVRGRGVVGQEPVLSPRLPAFQYSSHVSLQAPSGHMWGTFRLEREDGHTFDCRIPPFSLESKPDETSSPPSATPSNDEAV</sequence>
<dbReference type="InterPro" id="IPR036767">
    <property type="entry name" value="ApaG_sf"/>
</dbReference>
<organism evidence="3 4">
    <name type="scientific">Hermetia illucens</name>
    <name type="common">Black soldier fly</name>
    <dbReference type="NCBI Taxonomy" id="343691"/>
    <lineage>
        <taxon>Eukaryota</taxon>
        <taxon>Metazoa</taxon>
        <taxon>Ecdysozoa</taxon>
        <taxon>Arthropoda</taxon>
        <taxon>Hexapoda</taxon>
        <taxon>Insecta</taxon>
        <taxon>Pterygota</taxon>
        <taxon>Neoptera</taxon>
        <taxon>Endopterygota</taxon>
        <taxon>Diptera</taxon>
        <taxon>Brachycera</taxon>
        <taxon>Stratiomyomorpha</taxon>
        <taxon>Stratiomyidae</taxon>
        <taxon>Hermetiinae</taxon>
        <taxon>Hermetia</taxon>
    </lineage>
</organism>
<dbReference type="PROSITE" id="PS51087">
    <property type="entry name" value="APAG"/>
    <property type="match status" value="1"/>
</dbReference>
<evidence type="ECO:0000313" key="4">
    <source>
        <dbReference type="Proteomes" id="UP000594454"/>
    </source>
</evidence>
<feature type="compositionally biased region" description="Polar residues" evidence="1">
    <location>
        <begin position="331"/>
        <end position="345"/>
    </location>
</feature>
<dbReference type="OMA" id="IMPYSST"/>
<dbReference type="InterPro" id="IPR036623">
    <property type="entry name" value="Hemimethylated_DNA-bd_sf"/>
</dbReference>
<dbReference type="SUPFAM" id="SSF110069">
    <property type="entry name" value="ApaG-like"/>
    <property type="match status" value="1"/>
</dbReference>
<dbReference type="SUPFAM" id="SSF141255">
    <property type="entry name" value="YccV-like"/>
    <property type="match status" value="1"/>
</dbReference>
<dbReference type="Gene3D" id="2.30.30.390">
    <property type="entry name" value="Hemimethylated DNA-binding domain"/>
    <property type="match status" value="1"/>
</dbReference>
<dbReference type="InterPro" id="IPR007474">
    <property type="entry name" value="ApaG_domain"/>
</dbReference>
<gene>
    <name evidence="3" type="ORF">HERILL_LOCUS15431</name>
</gene>
<name>A0A7R8Z144_HERIL</name>
<protein>
    <recommendedName>
        <fullName evidence="2">ApaG domain-containing protein</fullName>
    </recommendedName>
</protein>
<dbReference type="OrthoDB" id="5913487at2759"/>
<dbReference type="PANTHER" id="PTHR14289">
    <property type="entry name" value="F-BOX ONLY PROTEIN 3"/>
    <property type="match status" value="1"/>
</dbReference>
<evidence type="ECO:0000313" key="3">
    <source>
        <dbReference type="EMBL" id="CAD7093124.1"/>
    </source>
</evidence>